<organism evidence="5 6">
    <name type="scientific">Clostridium paridis</name>
    <dbReference type="NCBI Taxonomy" id="2803863"/>
    <lineage>
        <taxon>Bacteria</taxon>
        <taxon>Bacillati</taxon>
        <taxon>Bacillota</taxon>
        <taxon>Clostridia</taxon>
        <taxon>Eubacteriales</taxon>
        <taxon>Clostridiaceae</taxon>
        <taxon>Clostridium</taxon>
    </lineage>
</organism>
<feature type="domain" description="ABC transporter" evidence="4">
    <location>
        <begin position="9"/>
        <end position="258"/>
    </location>
</feature>
<evidence type="ECO:0000256" key="2">
    <source>
        <dbReference type="ARBA" id="ARBA00022741"/>
    </source>
</evidence>
<gene>
    <name evidence="5" type="ORF">JK634_06195</name>
</gene>
<keyword evidence="1" id="KW-0813">Transport</keyword>
<name>A0A937FCJ4_9CLOT</name>
<dbReference type="PANTHER" id="PTHR43776">
    <property type="entry name" value="TRANSPORT ATP-BINDING PROTEIN"/>
    <property type="match status" value="1"/>
</dbReference>
<dbReference type="AlphaFoldDB" id="A0A937FCJ4"/>
<comment type="caution">
    <text evidence="5">The sequence shown here is derived from an EMBL/GenBank/DDBJ whole genome shotgun (WGS) entry which is preliminary data.</text>
</comment>
<dbReference type="InterPro" id="IPR017871">
    <property type="entry name" value="ABC_transporter-like_CS"/>
</dbReference>
<dbReference type="EMBL" id="JAESWA010000019">
    <property type="protein sequence ID" value="MBL4931389.1"/>
    <property type="molecule type" value="Genomic_DNA"/>
</dbReference>
<keyword evidence="2" id="KW-0547">Nucleotide-binding</keyword>
<dbReference type="Proteomes" id="UP000623681">
    <property type="component" value="Unassembled WGS sequence"/>
</dbReference>
<evidence type="ECO:0000256" key="3">
    <source>
        <dbReference type="ARBA" id="ARBA00022840"/>
    </source>
</evidence>
<evidence type="ECO:0000313" key="5">
    <source>
        <dbReference type="EMBL" id="MBL4931389.1"/>
    </source>
</evidence>
<dbReference type="GO" id="GO:0055085">
    <property type="term" value="P:transmembrane transport"/>
    <property type="evidence" value="ECO:0007669"/>
    <property type="project" value="UniProtKB-ARBA"/>
</dbReference>
<dbReference type="InterPro" id="IPR050319">
    <property type="entry name" value="ABC_transp_ATP-bind"/>
</dbReference>
<keyword evidence="6" id="KW-1185">Reference proteome</keyword>
<sequence length="264" mass="29825">MNKEDKNIIIVENLSKHYIVKKNILSKKNLIKAVDNVSFEIKEGEALGLIGESGCGKSTTASLILNLIKADEGKIIYKNMDLTKINDDVMRGLRKDLQIIFQASQGTLDPLMTIDELLKVPLKLHKIVDNSELDCEVTRLLNLVELSESDKYKYPYQMSGGQRQRIGIARAIATKPSFIICDEPVSALDVSIQGQILNLLETLREELKLTYLFISHDLKVVKHLCDRIAVMNKGKIVEIGETRKILENPKEEYTKKLISSQLFV</sequence>
<dbReference type="PROSITE" id="PS00211">
    <property type="entry name" value="ABC_TRANSPORTER_1"/>
    <property type="match status" value="1"/>
</dbReference>
<dbReference type="InterPro" id="IPR027417">
    <property type="entry name" value="P-loop_NTPase"/>
</dbReference>
<accession>A0A937FCJ4</accession>
<dbReference type="GO" id="GO:0016887">
    <property type="term" value="F:ATP hydrolysis activity"/>
    <property type="evidence" value="ECO:0007669"/>
    <property type="project" value="InterPro"/>
</dbReference>
<keyword evidence="3 5" id="KW-0067">ATP-binding</keyword>
<dbReference type="GO" id="GO:0005524">
    <property type="term" value="F:ATP binding"/>
    <property type="evidence" value="ECO:0007669"/>
    <property type="project" value="UniProtKB-KW"/>
</dbReference>
<dbReference type="RefSeq" id="WP_202766770.1">
    <property type="nucleotide sequence ID" value="NZ_JAESWA010000019.1"/>
</dbReference>
<evidence type="ECO:0000259" key="4">
    <source>
        <dbReference type="PROSITE" id="PS50893"/>
    </source>
</evidence>
<protein>
    <submittedName>
        <fullName evidence="5">ABC transporter ATP-binding protein</fullName>
    </submittedName>
</protein>
<evidence type="ECO:0000256" key="1">
    <source>
        <dbReference type="ARBA" id="ARBA00022448"/>
    </source>
</evidence>
<dbReference type="Gene3D" id="3.40.50.300">
    <property type="entry name" value="P-loop containing nucleotide triphosphate hydrolases"/>
    <property type="match status" value="1"/>
</dbReference>
<evidence type="ECO:0000313" key="6">
    <source>
        <dbReference type="Proteomes" id="UP000623681"/>
    </source>
</evidence>
<dbReference type="InterPro" id="IPR003593">
    <property type="entry name" value="AAA+_ATPase"/>
</dbReference>
<proteinExistence type="predicted"/>
<dbReference type="SUPFAM" id="SSF52540">
    <property type="entry name" value="P-loop containing nucleoside triphosphate hydrolases"/>
    <property type="match status" value="1"/>
</dbReference>
<dbReference type="CDD" id="cd03257">
    <property type="entry name" value="ABC_NikE_OppD_transporters"/>
    <property type="match status" value="1"/>
</dbReference>
<dbReference type="Pfam" id="PF00005">
    <property type="entry name" value="ABC_tran"/>
    <property type="match status" value="1"/>
</dbReference>
<dbReference type="InterPro" id="IPR003439">
    <property type="entry name" value="ABC_transporter-like_ATP-bd"/>
</dbReference>
<reference evidence="5" key="1">
    <citation type="submission" date="2021-01" db="EMBL/GenBank/DDBJ databases">
        <title>Genome public.</title>
        <authorList>
            <person name="Liu C."/>
            <person name="Sun Q."/>
        </authorList>
    </citation>
    <scope>NUCLEOTIDE SEQUENCE</scope>
    <source>
        <strain evidence="5">YIM B02565</strain>
    </source>
</reference>
<dbReference type="SMART" id="SM00382">
    <property type="entry name" value="AAA"/>
    <property type="match status" value="1"/>
</dbReference>
<dbReference type="PROSITE" id="PS50893">
    <property type="entry name" value="ABC_TRANSPORTER_2"/>
    <property type="match status" value="1"/>
</dbReference>